<evidence type="ECO:0000256" key="6">
    <source>
        <dbReference type="ARBA" id="ARBA00022842"/>
    </source>
</evidence>
<proteinExistence type="inferred from homology"/>
<evidence type="ECO:0000256" key="9">
    <source>
        <dbReference type="ARBA" id="ARBA00023136"/>
    </source>
</evidence>
<feature type="transmembrane region" description="Helical" evidence="13">
    <location>
        <begin position="326"/>
        <end position="346"/>
    </location>
</feature>
<dbReference type="InterPro" id="IPR002523">
    <property type="entry name" value="MgTranspt_CorA/ZnTranspt_ZntB"/>
</dbReference>
<dbReference type="GO" id="GO:0005886">
    <property type="term" value="C:plasma membrane"/>
    <property type="evidence" value="ECO:0007669"/>
    <property type="project" value="UniProtKB-SubCell"/>
</dbReference>
<keyword evidence="15" id="KW-1185">Reference proteome</keyword>
<dbReference type="EMBL" id="JALLAZ020001839">
    <property type="protein sequence ID" value="KAL3761992.1"/>
    <property type="molecule type" value="Genomic_DNA"/>
</dbReference>
<evidence type="ECO:0000313" key="15">
    <source>
        <dbReference type="Proteomes" id="UP001530315"/>
    </source>
</evidence>
<evidence type="ECO:0000256" key="2">
    <source>
        <dbReference type="ARBA" id="ARBA00009765"/>
    </source>
</evidence>
<reference evidence="14 15" key="1">
    <citation type="submission" date="2024-10" db="EMBL/GenBank/DDBJ databases">
        <title>Updated reference genomes for cyclostephanoid diatoms.</title>
        <authorList>
            <person name="Roberts W.R."/>
            <person name="Alverson A.J."/>
        </authorList>
    </citation>
    <scope>NUCLEOTIDE SEQUENCE [LARGE SCALE GENOMIC DNA]</scope>
    <source>
        <strain evidence="14 15">AJA276-08</strain>
    </source>
</reference>
<gene>
    <name evidence="14" type="ORF">ACHAW5_008216</name>
</gene>
<evidence type="ECO:0000256" key="8">
    <source>
        <dbReference type="ARBA" id="ARBA00023065"/>
    </source>
</evidence>
<dbReference type="Gene3D" id="1.20.58.340">
    <property type="entry name" value="Magnesium transport protein CorA, transmembrane region"/>
    <property type="match status" value="1"/>
</dbReference>
<comment type="caution">
    <text evidence="14">The sequence shown here is derived from an EMBL/GenBank/DDBJ whole genome shotgun (WGS) entry which is preliminary data.</text>
</comment>
<evidence type="ECO:0008006" key="16">
    <source>
        <dbReference type="Google" id="ProtNLM"/>
    </source>
</evidence>
<accession>A0ABD3MIK6</accession>
<dbReference type="InterPro" id="IPR045863">
    <property type="entry name" value="CorA_TM1_TM2"/>
</dbReference>
<feature type="compositionally biased region" description="Basic and acidic residues" evidence="12">
    <location>
        <begin position="1"/>
        <end position="10"/>
    </location>
</feature>
<keyword evidence="5 13" id="KW-0812">Transmembrane</keyword>
<evidence type="ECO:0000313" key="14">
    <source>
        <dbReference type="EMBL" id="KAL3761992.1"/>
    </source>
</evidence>
<dbReference type="FunFam" id="1.20.58.340:FF:000004">
    <property type="entry name" value="Magnesium transport protein CorA"/>
    <property type="match status" value="1"/>
</dbReference>
<keyword evidence="9 13" id="KW-0472">Membrane</keyword>
<feature type="transmembrane region" description="Helical" evidence="13">
    <location>
        <begin position="358"/>
        <end position="379"/>
    </location>
</feature>
<keyword evidence="7 13" id="KW-1133">Transmembrane helix</keyword>
<dbReference type="Pfam" id="PF01544">
    <property type="entry name" value="CorA"/>
    <property type="match status" value="1"/>
</dbReference>
<feature type="region of interest" description="Disordered" evidence="12">
    <location>
        <begin position="1"/>
        <end position="28"/>
    </location>
</feature>
<name>A0ABD3MIK6_9STRA</name>
<evidence type="ECO:0000256" key="5">
    <source>
        <dbReference type="ARBA" id="ARBA00022692"/>
    </source>
</evidence>
<evidence type="ECO:0000256" key="3">
    <source>
        <dbReference type="ARBA" id="ARBA00022448"/>
    </source>
</evidence>
<evidence type="ECO:0000256" key="11">
    <source>
        <dbReference type="ARBA" id="ARBA00045497"/>
    </source>
</evidence>
<comment type="subcellular location">
    <subcellularLocation>
        <location evidence="1">Cell membrane</location>
        <topology evidence="1">Multi-pass membrane protein</topology>
    </subcellularLocation>
</comment>
<dbReference type="Proteomes" id="UP001530315">
    <property type="component" value="Unassembled WGS sequence"/>
</dbReference>
<evidence type="ECO:0000256" key="4">
    <source>
        <dbReference type="ARBA" id="ARBA00022475"/>
    </source>
</evidence>
<comment type="similarity">
    <text evidence="2">Belongs to the CorA metal ion transporter (MIT) (TC 1.A.35) family.</text>
</comment>
<protein>
    <recommendedName>
        <fullName evidence="16">Magnesium transporter</fullName>
    </recommendedName>
</protein>
<dbReference type="PANTHER" id="PTHR46494:SF1">
    <property type="entry name" value="CORA FAMILY METAL ION TRANSPORTER (EUROFUNG)"/>
    <property type="match status" value="1"/>
</dbReference>
<dbReference type="PANTHER" id="PTHR46494">
    <property type="entry name" value="CORA FAMILY METAL ION TRANSPORTER (EUROFUNG)"/>
    <property type="match status" value="1"/>
</dbReference>
<evidence type="ECO:0000256" key="10">
    <source>
        <dbReference type="ARBA" id="ARBA00034269"/>
    </source>
</evidence>
<evidence type="ECO:0000256" key="1">
    <source>
        <dbReference type="ARBA" id="ARBA00004651"/>
    </source>
</evidence>
<dbReference type="GO" id="GO:0006811">
    <property type="term" value="P:monoatomic ion transport"/>
    <property type="evidence" value="ECO:0007669"/>
    <property type="project" value="UniProtKB-KW"/>
</dbReference>
<comment type="function">
    <text evidence="11">Mediates influx of magnesium ions. Alternates between open and closed states. Activated by low cytoplasmic Mg(2+) levels. Inactive when cytoplasmic Mg(2+) levels are high.</text>
</comment>
<sequence>MGIDRSKQDKMGSGTARSSSSVSDSDPELALDLQQSQGVDLQVFHILATGKVVPCNDVDAALADVRSSEQTNQASYWIHVDADERHREEWNAWIDRLNLGSYISGQMKRPAHEWLSNVICTRLKALVMFRILPSSKTSERIEFDKDRYYRHLAAVVTTRMLLTFTTTSQRDIKSIHTTRDSVRHMTQDEALHEGSSSAALLSVLEFHLRNTQDAVTALRNKSLMMVKQMDLEPKKISLEDILNLRNSLLTILSVAEEQLHCLALMKDMDKESDGADFGKIEGALAMLAKTAKSTELLAQRIERRVEGLKNAFGAHQQDRMNRRLEILTVVSVIFMPLTFMAGVYGMNFDNMPELHHEYGYFILWGTMLAVAVGLVIFFYKEGWFD</sequence>
<evidence type="ECO:0000256" key="12">
    <source>
        <dbReference type="SAM" id="MobiDB-lite"/>
    </source>
</evidence>
<organism evidence="14 15">
    <name type="scientific">Stephanodiscus triporus</name>
    <dbReference type="NCBI Taxonomy" id="2934178"/>
    <lineage>
        <taxon>Eukaryota</taxon>
        <taxon>Sar</taxon>
        <taxon>Stramenopiles</taxon>
        <taxon>Ochrophyta</taxon>
        <taxon>Bacillariophyta</taxon>
        <taxon>Coscinodiscophyceae</taxon>
        <taxon>Thalassiosirophycidae</taxon>
        <taxon>Stephanodiscales</taxon>
        <taxon>Stephanodiscaceae</taxon>
        <taxon>Stephanodiscus</taxon>
    </lineage>
</organism>
<evidence type="ECO:0000256" key="13">
    <source>
        <dbReference type="SAM" id="Phobius"/>
    </source>
</evidence>
<keyword evidence="6" id="KW-0460">Magnesium</keyword>
<keyword evidence="3" id="KW-0813">Transport</keyword>
<keyword evidence="8" id="KW-0406">Ion transport</keyword>
<keyword evidence="4" id="KW-1003">Cell membrane</keyword>
<evidence type="ECO:0000256" key="7">
    <source>
        <dbReference type="ARBA" id="ARBA00022989"/>
    </source>
</evidence>
<dbReference type="SUPFAM" id="SSF144083">
    <property type="entry name" value="Magnesium transport protein CorA, transmembrane region"/>
    <property type="match status" value="1"/>
</dbReference>
<comment type="catalytic activity">
    <reaction evidence="10">
        <text>Mg(2+)(in) = Mg(2+)(out)</text>
        <dbReference type="Rhea" id="RHEA:29827"/>
        <dbReference type="ChEBI" id="CHEBI:18420"/>
    </reaction>
</comment>
<dbReference type="AlphaFoldDB" id="A0ABD3MIK6"/>